<gene>
    <name evidence="1" type="ORF">METZ01_LOCUS511278</name>
</gene>
<evidence type="ECO:0000313" key="1">
    <source>
        <dbReference type="EMBL" id="SVE58424.1"/>
    </source>
</evidence>
<name>A0A383EPC2_9ZZZZ</name>
<evidence type="ECO:0008006" key="2">
    <source>
        <dbReference type="Google" id="ProtNLM"/>
    </source>
</evidence>
<organism evidence="1">
    <name type="scientific">marine metagenome</name>
    <dbReference type="NCBI Taxonomy" id="408172"/>
    <lineage>
        <taxon>unclassified sequences</taxon>
        <taxon>metagenomes</taxon>
        <taxon>ecological metagenomes</taxon>
    </lineage>
</organism>
<proteinExistence type="predicted"/>
<dbReference type="EMBL" id="UINC01227507">
    <property type="protein sequence ID" value="SVE58424.1"/>
    <property type="molecule type" value="Genomic_DNA"/>
</dbReference>
<accession>A0A383EPC2</accession>
<protein>
    <recommendedName>
        <fullName evidence="2">DUF5667 domain-containing protein</fullName>
    </recommendedName>
</protein>
<feature type="non-terminal residue" evidence="1">
    <location>
        <position position="1"/>
    </location>
</feature>
<sequence length="90" mass="10345">LADKKFSKEEQEKFSKRFGDKATVSIKSLLNISKISVIEKKVMEAYTVASTLLKSEKEKIISKLKEIYSEADEHNNKSKEIIDKLIKLLK</sequence>
<dbReference type="AlphaFoldDB" id="A0A383EPC2"/>
<reference evidence="1" key="1">
    <citation type="submission" date="2018-05" db="EMBL/GenBank/DDBJ databases">
        <authorList>
            <person name="Lanie J.A."/>
            <person name="Ng W.-L."/>
            <person name="Kazmierczak K.M."/>
            <person name="Andrzejewski T.M."/>
            <person name="Davidsen T.M."/>
            <person name="Wayne K.J."/>
            <person name="Tettelin H."/>
            <person name="Glass J.I."/>
            <person name="Rusch D."/>
            <person name="Podicherti R."/>
            <person name="Tsui H.-C.T."/>
            <person name="Winkler M.E."/>
        </authorList>
    </citation>
    <scope>NUCLEOTIDE SEQUENCE</scope>
</reference>